<name>A0A2P2PPU6_RHIMU</name>
<sequence>MQFSKELTCNIYIDSRDHNVYKIFLHVASPCQTATI</sequence>
<proteinExistence type="predicted"/>
<evidence type="ECO:0000313" key="1">
    <source>
        <dbReference type="EMBL" id="MBX56770.1"/>
    </source>
</evidence>
<reference evidence="1" key="1">
    <citation type="submission" date="2018-02" db="EMBL/GenBank/DDBJ databases">
        <title>Rhizophora mucronata_Transcriptome.</title>
        <authorList>
            <person name="Meera S.P."/>
            <person name="Sreeshan A."/>
            <person name="Augustine A."/>
        </authorList>
    </citation>
    <scope>NUCLEOTIDE SEQUENCE</scope>
    <source>
        <tissue evidence="1">Leaf</tissue>
    </source>
</reference>
<organism evidence="1">
    <name type="scientific">Rhizophora mucronata</name>
    <name type="common">Asiatic mangrove</name>
    <dbReference type="NCBI Taxonomy" id="61149"/>
    <lineage>
        <taxon>Eukaryota</taxon>
        <taxon>Viridiplantae</taxon>
        <taxon>Streptophyta</taxon>
        <taxon>Embryophyta</taxon>
        <taxon>Tracheophyta</taxon>
        <taxon>Spermatophyta</taxon>
        <taxon>Magnoliopsida</taxon>
        <taxon>eudicotyledons</taxon>
        <taxon>Gunneridae</taxon>
        <taxon>Pentapetalae</taxon>
        <taxon>rosids</taxon>
        <taxon>fabids</taxon>
        <taxon>Malpighiales</taxon>
        <taxon>Rhizophoraceae</taxon>
        <taxon>Rhizophora</taxon>
    </lineage>
</organism>
<accession>A0A2P2PPU6</accession>
<dbReference type="EMBL" id="GGEC01076286">
    <property type="protein sequence ID" value="MBX56770.1"/>
    <property type="molecule type" value="Transcribed_RNA"/>
</dbReference>
<dbReference type="AlphaFoldDB" id="A0A2P2PPU6"/>
<protein>
    <submittedName>
        <fullName evidence="1">Uncharacterized protein</fullName>
    </submittedName>
</protein>